<gene>
    <name evidence="1" type="ORF">S01H4_29312</name>
</gene>
<protein>
    <submittedName>
        <fullName evidence="1">Uncharacterized protein</fullName>
    </submittedName>
</protein>
<comment type="caution">
    <text evidence="1">The sequence shown here is derived from an EMBL/GenBank/DDBJ whole genome shotgun (WGS) entry which is preliminary data.</text>
</comment>
<organism evidence="1">
    <name type="scientific">marine sediment metagenome</name>
    <dbReference type="NCBI Taxonomy" id="412755"/>
    <lineage>
        <taxon>unclassified sequences</taxon>
        <taxon>metagenomes</taxon>
        <taxon>ecological metagenomes</taxon>
    </lineage>
</organism>
<name>X1B2J1_9ZZZZ</name>
<evidence type="ECO:0000313" key="1">
    <source>
        <dbReference type="EMBL" id="GAG78453.1"/>
    </source>
</evidence>
<dbReference type="EMBL" id="BART01014916">
    <property type="protein sequence ID" value="GAG78453.1"/>
    <property type="molecule type" value="Genomic_DNA"/>
</dbReference>
<sequence length="81" mass="8857">DEDDGKRMLYNVLGMDLIRYMMQVYPRFSEMACGRALTGGQELYLTASKDITLAVIGAQAVENSIYAPWSGGGVRKIHAAA</sequence>
<dbReference type="AlphaFoldDB" id="X1B2J1"/>
<accession>X1B2J1</accession>
<reference evidence="1" key="1">
    <citation type="journal article" date="2014" name="Front. Microbiol.">
        <title>High frequency of phylogenetically diverse reductive dehalogenase-homologous genes in deep subseafloor sedimentary metagenomes.</title>
        <authorList>
            <person name="Kawai M."/>
            <person name="Futagami T."/>
            <person name="Toyoda A."/>
            <person name="Takaki Y."/>
            <person name="Nishi S."/>
            <person name="Hori S."/>
            <person name="Arai W."/>
            <person name="Tsubouchi T."/>
            <person name="Morono Y."/>
            <person name="Uchiyama I."/>
            <person name="Ito T."/>
            <person name="Fujiyama A."/>
            <person name="Inagaki F."/>
            <person name="Takami H."/>
        </authorList>
    </citation>
    <scope>NUCLEOTIDE SEQUENCE</scope>
    <source>
        <strain evidence="1">Expedition CK06-06</strain>
    </source>
</reference>
<feature type="non-terminal residue" evidence="1">
    <location>
        <position position="1"/>
    </location>
</feature>
<feature type="non-terminal residue" evidence="1">
    <location>
        <position position="81"/>
    </location>
</feature>
<proteinExistence type="predicted"/>